<gene>
    <name evidence="1" type="ORF">AVEN_189138_1</name>
</gene>
<organism evidence="1 2">
    <name type="scientific">Araneus ventricosus</name>
    <name type="common">Orbweaver spider</name>
    <name type="synonym">Epeira ventricosa</name>
    <dbReference type="NCBI Taxonomy" id="182803"/>
    <lineage>
        <taxon>Eukaryota</taxon>
        <taxon>Metazoa</taxon>
        <taxon>Ecdysozoa</taxon>
        <taxon>Arthropoda</taxon>
        <taxon>Chelicerata</taxon>
        <taxon>Arachnida</taxon>
        <taxon>Araneae</taxon>
        <taxon>Araneomorphae</taxon>
        <taxon>Entelegynae</taxon>
        <taxon>Araneoidea</taxon>
        <taxon>Araneidae</taxon>
        <taxon>Araneus</taxon>
    </lineage>
</organism>
<comment type="caution">
    <text evidence="1">The sequence shown here is derived from an EMBL/GenBank/DDBJ whole genome shotgun (WGS) entry which is preliminary data.</text>
</comment>
<proteinExistence type="predicted"/>
<evidence type="ECO:0000313" key="2">
    <source>
        <dbReference type="Proteomes" id="UP000499080"/>
    </source>
</evidence>
<dbReference type="OrthoDB" id="6431046at2759"/>
<dbReference type="Proteomes" id="UP000499080">
    <property type="component" value="Unassembled WGS sequence"/>
</dbReference>
<dbReference type="EMBL" id="BGPR01003829">
    <property type="protein sequence ID" value="GBM92897.1"/>
    <property type="molecule type" value="Genomic_DNA"/>
</dbReference>
<dbReference type="Pfam" id="PF14223">
    <property type="entry name" value="Retrotran_gag_2"/>
    <property type="match status" value="1"/>
</dbReference>
<accession>A0A4Y2JSN5</accession>
<reference evidence="1 2" key="1">
    <citation type="journal article" date="2019" name="Sci. Rep.">
        <title>Orb-weaving spider Araneus ventricosus genome elucidates the spidroin gene catalogue.</title>
        <authorList>
            <person name="Kono N."/>
            <person name="Nakamura H."/>
            <person name="Ohtoshi R."/>
            <person name="Moran D.A.P."/>
            <person name="Shinohara A."/>
            <person name="Yoshida Y."/>
            <person name="Fujiwara M."/>
            <person name="Mori M."/>
            <person name="Tomita M."/>
            <person name="Arakawa K."/>
        </authorList>
    </citation>
    <scope>NUCLEOTIDE SEQUENCE [LARGE SCALE GENOMIC DNA]</scope>
</reference>
<name>A0A4Y2JSN5_ARAVE</name>
<dbReference type="AlphaFoldDB" id="A0A4Y2JSN5"/>
<keyword evidence="2" id="KW-1185">Reference proteome</keyword>
<sequence>MERRYYISQALDDINFDYIEMYSTARYAYKKFVAIYDKSSMHRLDRLWTEFFHLEWKQGENIASFISRSQIISKESNDELQRILNCAVPEAMLLSGIISIQPQEYITVKTVWDGIPLKDRTIELLTERLCAFEQK</sequence>
<protein>
    <submittedName>
        <fullName evidence="1">Uncharacterized protein</fullName>
    </submittedName>
</protein>
<evidence type="ECO:0000313" key="1">
    <source>
        <dbReference type="EMBL" id="GBM92897.1"/>
    </source>
</evidence>